<comment type="catalytic activity">
    <reaction evidence="9 10">
        <text>L-glutamyl-tRNA(Gln) + L-glutamine + ATP + H2O = L-glutaminyl-tRNA(Gln) + L-glutamate + ADP + phosphate + H(+)</text>
        <dbReference type="Rhea" id="RHEA:17521"/>
        <dbReference type="Rhea" id="RHEA-COMP:9681"/>
        <dbReference type="Rhea" id="RHEA-COMP:9684"/>
        <dbReference type="ChEBI" id="CHEBI:15377"/>
        <dbReference type="ChEBI" id="CHEBI:15378"/>
        <dbReference type="ChEBI" id="CHEBI:29985"/>
        <dbReference type="ChEBI" id="CHEBI:30616"/>
        <dbReference type="ChEBI" id="CHEBI:43474"/>
        <dbReference type="ChEBI" id="CHEBI:58359"/>
        <dbReference type="ChEBI" id="CHEBI:78520"/>
        <dbReference type="ChEBI" id="CHEBI:78521"/>
        <dbReference type="ChEBI" id="CHEBI:456216"/>
    </reaction>
</comment>
<keyword evidence="11" id="KW-0175">Coiled coil</keyword>
<dbReference type="SUPFAM" id="SSF89095">
    <property type="entry name" value="GatB/YqeY motif"/>
    <property type="match status" value="1"/>
</dbReference>
<dbReference type="AlphaFoldDB" id="A0A2H0XGC7"/>
<evidence type="ECO:0000259" key="13">
    <source>
        <dbReference type="Pfam" id="PF02934"/>
    </source>
</evidence>
<dbReference type="Pfam" id="PF02934">
    <property type="entry name" value="GatB_N"/>
    <property type="match status" value="1"/>
</dbReference>
<evidence type="ECO:0000256" key="3">
    <source>
        <dbReference type="ARBA" id="ARBA00022598"/>
    </source>
</evidence>
<dbReference type="GO" id="GO:0006412">
    <property type="term" value="P:translation"/>
    <property type="evidence" value="ECO:0007669"/>
    <property type="project" value="UniProtKB-UniRule"/>
</dbReference>
<gene>
    <name evidence="10" type="primary">gatB</name>
    <name evidence="14" type="ORF">COT49_01360</name>
</gene>
<dbReference type="EC" id="6.3.5.-" evidence="10"/>
<comment type="subunit">
    <text evidence="2 10">Heterotrimer of A, B and C subunits.</text>
</comment>
<proteinExistence type="inferred from homology"/>
<evidence type="ECO:0000256" key="11">
    <source>
        <dbReference type="SAM" id="Coils"/>
    </source>
</evidence>
<dbReference type="InterPro" id="IPR006075">
    <property type="entry name" value="Asn/Gln-tRNA_Trfase_suB/E_cat"/>
</dbReference>
<dbReference type="Gene3D" id="1.10.10.410">
    <property type="match status" value="1"/>
</dbReference>
<dbReference type="InterPro" id="IPR023168">
    <property type="entry name" value="GatB_Yqey_C_2"/>
</dbReference>
<dbReference type="GO" id="GO:0070681">
    <property type="term" value="P:glutaminyl-tRNAGln biosynthesis via transamidation"/>
    <property type="evidence" value="ECO:0007669"/>
    <property type="project" value="TreeGrafter"/>
</dbReference>
<accession>A0A2H0XGC7</accession>
<keyword evidence="4 10" id="KW-0547">Nucleotide-binding</keyword>
<evidence type="ECO:0000256" key="9">
    <source>
        <dbReference type="ARBA" id="ARBA00047913"/>
    </source>
</evidence>
<dbReference type="PANTHER" id="PTHR11659">
    <property type="entry name" value="GLUTAMYL-TRNA GLN AMIDOTRANSFERASE SUBUNIT B MITOCHONDRIAL AND PROKARYOTIC PET112-RELATED"/>
    <property type="match status" value="1"/>
</dbReference>
<organism evidence="14 15">
    <name type="scientific">candidate division WWE3 bacterium CG08_land_8_20_14_0_20_40_13</name>
    <dbReference type="NCBI Taxonomy" id="1975084"/>
    <lineage>
        <taxon>Bacteria</taxon>
        <taxon>Katanobacteria</taxon>
    </lineage>
</organism>
<dbReference type="InterPro" id="IPR014746">
    <property type="entry name" value="Gln_synth/guanido_kin_cat_dom"/>
</dbReference>
<comment type="function">
    <text evidence="7 10">Allows the formation of correctly charged Asn-tRNA(Asn) or Gln-tRNA(Gln) through the transamidation of misacylated Asp-tRNA(Asn) or Glu-tRNA(Gln) in organisms which lack either or both of asparaginyl-tRNA or glutaminyl-tRNA synthetases. The reaction takes place in the presence of glutamine and ATP through an activated phospho-Asp-tRNA(Asn) or phospho-Glu-tRNA(Gln).</text>
</comment>
<evidence type="ECO:0000256" key="10">
    <source>
        <dbReference type="HAMAP-Rule" id="MF_00121"/>
    </source>
</evidence>
<dbReference type="InterPro" id="IPR018027">
    <property type="entry name" value="Asn/Gln_amidotransferase"/>
</dbReference>
<evidence type="ECO:0000256" key="7">
    <source>
        <dbReference type="ARBA" id="ARBA00024799"/>
    </source>
</evidence>
<name>A0A2H0XGC7_UNCKA</name>
<comment type="caution">
    <text evidence="14">The sequence shown here is derived from an EMBL/GenBank/DDBJ whole genome shotgun (WGS) entry which is preliminary data.</text>
</comment>
<dbReference type="Proteomes" id="UP000230340">
    <property type="component" value="Unassembled WGS sequence"/>
</dbReference>
<evidence type="ECO:0000259" key="12">
    <source>
        <dbReference type="Pfam" id="PF02637"/>
    </source>
</evidence>
<feature type="domain" description="Asn/Gln amidotransferase" evidence="12">
    <location>
        <begin position="319"/>
        <end position="375"/>
    </location>
</feature>
<keyword evidence="14" id="KW-0808">Transferase</keyword>
<dbReference type="EMBL" id="PEYT01000009">
    <property type="protein sequence ID" value="PIS23188.1"/>
    <property type="molecule type" value="Genomic_DNA"/>
</dbReference>
<evidence type="ECO:0000256" key="6">
    <source>
        <dbReference type="ARBA" id="ARBA00022917"/>
    </source>
</evidence>
<dbReference type="GO" id="GO:0005524">
    <property type="term" value="F:ATP binding"/>
    <property type="evidence" value="ECO:0007669"/>
    <property type="project" value="UniProtKB-KW"/>
</dbReference>
<keyword evidence="6 10" id="KW-0648">Protein biosynthesis</keyword>
<dbReference type="NCBIfam" id="NF004012">
    <property type="entry name" value="PRK05477.1-2"/>
    <property type="match status" value="1"/>
</dbReference>
<dbReference type="Pfam" id="PF02637">
    <property type="entry name" value="GatB_Yqey"/>
    <property type="match status" value="1"/>
</dbReference>
<evidence type="ECO:0000256" key="2">
    <source>
        <dbReference type="ARBA" id="ARBA00011123"/>
    </source>
</evidence>
<keyword evidence="5 10" id="KW-0067">ATP-binding</keyword>
<sequence length="377" mass="42838">MQLEPVIGLEVHLQPKTKSKMFCPCPADIWKAESNSRVCPVCLGYPGTLPVPNIEAIRKCQLLGIALSCQLAGLSKFDRKNYFYPDLPKGYQISQYDEPLCVNGNITLASGKVIRIRRVHMEEDTGKSLHGDSDTLLDFNKSGMPLCEIVTEPDFSDPEEVYEFGKRVRDIARKYSISDCDMEKGQMRLEASISMRSVGQKELPNYRAEIKNINSFKFVVMALKSEIVRQTAELMNGSILKNETRGFDEKLGTFLMREKEGEKDYRYFPEPDIPPMSFSTDYLNEIKEEIRKKEEETNTKENKNETKQERPQKVYLMLEDQVLDIVKSVILENSSVAAQIKTGKTNAAMFLVGQVVKNAKGQADPKIIKKLIDSLIR</sequence>
<dbReference type="PANTHER" id="PTHR11659:SF0">
    <property type="entry name" value="GLUTAMYL-TRNA(GLN) AMIDOTRANSFERASE SUBUNIT B, MITOCHONDRIAL"/>
    <property type="match status" value="1"/>
</dbReference>
<protein>
    <recommendedName>
        <fullName evidence="10">Aspartyl/glutamyl-tRNA(Asn/Gln) amidotransferase subunit B</fullName>
        <shortName evidence="10">Asp/Glu-ADT subunit B</shortName>
        <ecNumber evidence="10">6.3.5.-</ecNumber>
    </recommendedName>
</protein>
<comment type="catalytic activity">
    <reaction evidence="8 10">
        <text>L-aspartyl-tRNA(Asn) + L-glutamine + ATP + H2O = L-asparaginyl-tRNA(Asn) + L-glutamate + ADP + phosphate + 2 H(+)</text>
        <dbReference type="Rhea" id="RHEA:14513"/>
        <dbReference type="Rhea" id="RHEA-COMP:9674"/>
        <dbReference type="Rhea" id="RHEA-COMP:9677"/>
        <dbReference type="ChEBI" id="CHEBI:15377"/>
        <dbReference type="ChEBI" id="CHEBI:15378"/>
        <dbReference type="ChEBI" id="CHEBI:29985"/>
        <dbReference type="ChEBI" id="CHEBI:30616"/>
        <dbReference type="ChEBI" id="CHEBI:43474"/>
        <dbReference type="ChEBI" id="CHEBI:58359"/>
        <dbReference type="ChEBI" id="CHEBI:78515"/>
        <dbReference type="ChEBI" id="CHEBI:78516"/>
        <dbReference type="ChEBI" id="CHEBI:456216"/>
    </reaction>
</comment>
<evidence type="ECO:0000313" key="14">
    <source>
        <dbReference type="EMBL" id="PIS23188.1"/>
    </source>
</evidence>
<keyword evidence="3 10" id="KW-0436">Ligase</keyword>
<dbReference type="InterPro" id="IPR017959">
    <property type="entry name" value="Asn/Gln-tRNA_amidoTrfase_suB/E"/>
</dbReference>
<evidence type="ECO:0000256" key="4">
    <source>
        <dbReference type="ARBA" id="ARBA00022741"/>
    </source>
</evidence>
<dbReference type="GO" id="GO:0050566">
    <property type="term" value="F:asparaginyl-tRNA synthase (glutamine-hydrolyzing) activity"/>
    <property type="evidence" value="ECO:0007669"/>
    <property type="project" value="RHEA"/>
</dbReference>
<evidence type="ECO:0000256" key="1">
    <source>
        <dbReference type="ARBA" id="ARBA00005306"/>
    </source>
</evidence>
<feature type="coiled-coil region" evidence="11">
    <location>
        <begin position="283"/>
        <end position="310"/>
    </location>
</feature>
<dbReference type="HAMAP" id="MF_00121">
    <property type="entry name" value="GatB"/>
    <property type="match status" value="1"/>
</dbReference>
<dbReference type="GO" id="GO:0050567">
    <property type="term" value="F:glutaminyl-tRNA synthase (glutamine-hydrolyzing) activity"/>
    <property type="evidence" value="ECO:0007669"/>
    <property type="project" value="UniProtKB-UniRule"/>
</dbReference>
<reference evidence="15" key="1">
    <citation type="submission" date="2017-09" db="EMBL/GenBank/DDBJ databases">
        <title>Depth-based differentiation of microbial function through sediment-hosted aquifers and enrichment of novel symbionts in the deep terrestrial subsurface.</title>
        <authorList>
            <person name="Probst A.J."/>
            <person name="Ladd B."/>
            <person name="Jarett J.K."/>
            <person name="Geller-Mcgrath D.E."/>
            <person name="Sieber C.M.K."/>
            <person name="Emerson J.B."/>
            <person name="Anantharaman K."/>
            <person name="Thomas B.C."/>
            <person name="Malmstrom R."/>
            <person name="Stieglmeier M."/>
            <person name="Klingl A."/>
            <person name="Woyke T."/>
            <person name="Ryan C.M."/>
            <person name="Banfield J.F."/>
        </authorList>
    </citation>
    <scope>NUCLEOTIDE SEQUENCE [LARGE SCALE GENOMIC DNA]</scope>
</reference>
<dbReference type="InterPro" id="IPR004413">
    <property type="entry name" value="GatB"/>
</dbReference>
<dbReference type="NCBIfam" id="TIGR00133">
    <property type="entry name" value="gatB"/>
    <property type="match status" value="1"/>
</dbReference>
<feature type="domain" description="Aspartyl/Glutamyl-tRNA(Gln) amidotransferase subunit B/E catalytic" evidence="13">
    <location>
        <begin position="6"/>
        <end position="283"/>
    </location>
</feature>
<dbReference type="InterPro" id="IPR003789">
    <property type="entry name" value="Asn/Gln_tRNA_amidoTrase-B-like"/>
</dbReference>
<dbReference type="GO" id="GO:0016740">
    <property type="term" value="F:transferase activity"/>
    <property type="evidence" value="ECO:0007669"/>
    <property type="project" value="UniProtKB-KW"/>
</dbReference>
<comment type="similarity">
    <text evidence="1 10">Belongs to the GatB/GatE family. GatB subfamily.</text>
</comment>
<evidence type="ECO:0000313" key="15">
    <source>
        <dbReference type="Proteomes" id="UP000230340"/>
    </source>
</evidence>
<evidence type="ECO:0000256" key="8">
    <source>
        <dbReference type="ARBA" id="ARBA00047380"/>
    </source>
</evidence>
<dbReference type="SUPFAM" id="SSF55931">
    <property type="entry name" value="Glutamine synthetase/guanido kinase"/>
    <property type="match status" value="1"/>
</dbReference>
<evidence type="ECO:0000256" key="5">
    <source>
        <dbReference type="ARBA" id="ARBA00022840"/>
    </source>
</evidence>